<name>A0A0A8ZEX2_ARUDO</name>
<evidence type="ECO:0000313" key="1">
    <source>
        <dbReference type="EMBL" id="JAD36203.1"/>
    </source>
</evidence>
<proteinExistence type="predicted"/>
<organism evidence="1">
    <name type="scientific">Arundo donax</name>
    <name type="common">Giant reed</name>
    <name type="synonym">Donax arundinaceus</name>
    <dbReference type="NCBI Taxonomy" id="35708"/>
    <lineage>
        <taxon>Eukaryota</taxon>
        <taxon>Viridiplantae</taxon>
        <taxon>Streptophyta</taxon>
        <taxon>Embryophyta</taxon>
        <taxon>Tracheophyta</taxon>
        <taxon>Spermatophyta</taxon>
        <taxon>Magnoliopsida</taxon>
        <taxon>Liliopsida</taxon>
        <taxon>Poales</taxon>
        <taxon>Poaceae</taxon>
        <taxon>PACMAD clade</taxon>
        <taxon>Arundinoideae</taxon>
        <taxon>Arundineae</taxon>
        <taxon>Arundo</taxon>
    </lineage>
</organism>
<protein>
    <submittedName>
        <fullName evidence="1">Uncharacterized protein</fullName>
    </submittedName>
</protein>
<reference evidence="1" key="2">
    <citation type="journal article" date="2015" name="Data Brief">
        <title>Shoot transcriptome of the giant reed, Arundo donax.</title>
        <authorList>
            <person name="Barrero R.A."/>
            <person name="Guerrero F.D."/>
            <person name="Moolhuijzen P."/>
            <person name="Goolsby J.A."/>
            <person name="Tidwell J."/>
            <person name="Bellgard S.E."/>
            <person name="Bellgard M.I."/>
        </authorList>
    </citation>
    <scope>NUCLEOTIDE SEQUENCE</scope>
    <source>
        <tissue evidence="1">Shoot tissue taken approximately 20 cm above the soil surface</tissue>
    </source>
</reference>
<dbReference type="EMBL" id="GBRH01261692">
    <property type="protein sequence ID" value="JAD36203.1"/>
    <property type="molecule type" value="Transcribed_RNA"/>
</dbReference>
<sequence length="74" mass="8388">MCLLVGSHMIPIQTKQLSQATSAETWPVRINGTELVQVSFSRWLLSPKGSVRRVHLQFLLRPLWMSSCQHTGVN</sequence>
<dbReference type="AlphaFoldDB" id="A0A0A8ZEX2"/>
<reference evidence="1" key="1">
    <citation type="submission" date="2014-09" db="EMBL/GenBank/DDBJ databases">
        <authorList>
            <person name="Magalhaes I.L.F."/>
            <person name="Oliveira U."/>
            <person name="Santos F.R."/>
            <person name="Vidigal T.H.D.A."/>
            <person name="Brescovit A.D."/>
            <person name="Santos A.J."/>
        </authorList>
    </citation>
    <scope>NUCLEOTIDE SEQUENCE</scope>
    <source>
        <tissue evidence="1">Shoot tissue taken approximately 20 cm above the soil surface</tissue>
    </source>
</reference>
<accession>A0A0A8ZEX2</accession>